<evidence type="ECO:0000313" key="2">
    <source>
        <dbReference type="Proteomes" id="UP000246077"/>
    </source>
</evidence>
<reference evidence="2" key="1">
    <citation type="submission" date="2018-05" db="EMBL/GenBank/DDBJ databases">
        <title>Zavarzinia sp. HR-AS.</title>
        <authorList>
            <person name="Lee Y."/>
            <person name="Jeon C.O."/>
        </authorList>
    </citation>
    <scope>NUCLEOTIDE SEQUENCE [LARGE SCALE GENOMIC DNA]</scope>
    <source>
        <strain evidence="2">DSM 1231</strain>
    </source>
</reference>
<name>A0A317DWW7_9PROT</name>
<dbReference type="Proteomes" id="UP000246077">
    <property type="component" value="Unassembled WGS sequence"/>
</dbReference>
<dbReference type="AlphaFoldDB" id="A0A317DWW7"/>
<comment type="caution">
    <text evidence="1">The sequence shown here is derived from an EMBL/GenBank/DDBJ whole genome shotgun (WGS) entry which is preliminary data.</text>
</comment>
<protein>
    <submittedName>
        <fullName evidence="1">Uncharacterized protein</fullName>
    </submittedName>
</protein>
<dbReference type="EMBL" id="QGLF01000006">
    <property type="protein sequence ID" value="PWR18356.1"/>
    <property type="molecule type" value="Genomic_DNA"/>
</dbReference>
<proteinExistence type="predicted"/>
<gene>
    <name evidence="1" type="ORF">DKG75_20550</name>
</gene>
<organism evidence="1 2">
    <name type="scientific">Zavarzinia compransoris</name>
    <dbReference type="NCBI Taxonomy" id="1264899"/>
    <lineage>
        <taxon>Bacteria</taxon>
        <taxon>Pseudomonadati</taxon>
        <taxon>Pseudomonadota</taxon>
        <taxon>Alphaproteobacteria</taxon>
        <taxon>Rhodospirillales</taxon>
        <taxon>Zavarziniaceae</taxon>
        <taxon>Zavarzinia</taxon>
    </lineage>
</organism>
<accession>A0A317DWW7</accession>
<sequence length="138" mass="15279">MRYLVEKDGKSSCDLASTEAPRMFVAAIKGTPLIVAGLMPESSEESIRMLQARLRVDIDGKQIGIDGPSHIGMPLVTVIAFFRLTSLPKMEAFWTAFNRGSNLQVTALPPVDYAFPPVSLRDSRLAYLAMRECIDKNF</sequence>
<keyword evidence="2" id="KW-1185">Reference proteome</keyword>
<evidence type="ECO:0000313" key="1">
    <source>
        <dbReference type="EMBL" id="PWR18356.1"/>
    </source>
</evidence>